<evidence type="ECO:0000313" key="1">
    <source>
        <dbReference type="EMBL" id="RTE68037.1"/>
    </source>
</evidence>
<proteinExistence type="predicted"/>
<reference evidence="1 2" key="1">
    <citation type="submission" date="2017-06" db="EMBL/GenBank/DDBJ databases">
        <title>Comparative genomic analysis of Ambrosia Fusariam Clade fungi.</title>
        <authorList>
            <person name="Stajich J.E."/>
            <person name="Carrillo J."/>
            <person name="Kijimoto T."/>
            <person name="Eskalen A."/>
            <person name="O'Donnell K."/>
            <person name="Kasson M."/>
        </authorList>
    </citation>
    <scope>NUCLEOTIDE SEQUENCE [LARGE SCALE GENOMIC DNA]</scope>
    <source>
        <strain evidence="1 2">UCR1854</strain>
    </source>
</reference>
<gene>
    <name evidence="1" type="ORF">BHE90_017586</name>
</gene>
<evidence type="ECO:0000313" key="2">
    <source>
        <dbReference type="Proteomes" id="UP000287124"/>
    </source>
</evidence>
<accession>A0A430KX06</accession>
<sequence length="92" mass="9887">MEYMTQGKTSGGEVLYQSSGKMQAEGLYLTLVRVGARRDGTARVEPSVDSILSMLVSRFGPGCPGCRVELHGDMYSVYTPAGLKPGEIESLL</sequence>
<protein>
    <submittedName>
        <fullName evidence="1">Uncharacterized protein</fullName>
    </submittedName>
</protein>
<organism evidence="1 2">
    <name type="scientific">Fusarium euwallaceae</name>
    <dbReference type="NCBI Taxonomy" id="1147111"/>
    <lineage>
        <taxon>Eukaryota</taxon>
        <taxon>Fungi</taxon>
        <taxon>Dikarya</taxon>
        <taxon>Ascomycota</taxon>
        <taxon>Pezizomycotina</taxon>
        <taxon>Sordariomycetes</taxon>
        <taxon>Hypocreomycetidae</taxon>
        <taxon>Hypocreales</taxon>
        <taxon>Nectriaceae</taxon>
        <taxon>Fusarium</taxon>
        <taxon>Fusarium solani species complex</taxon>
    </lineage>
</organism>
<comment type="caution">
    <text evidence="1">The sequence shown here is derived from an EMBL/GenBank/DDBJ whole genome shotgun (WGS) entry which is preliminary data.</text>
</comment>
<dbReference type="Proteomes" id="UP000287124">
    <property type="component" value="Unassembled WGS sequence"/>
</dbReference>
<dbReference type="AlphaFoldDB" id="A0A430KX06"/>
<dbReference type="EMBL" id="MIKF01001281">
    <property type="protein sequence ID" value="RTE68037.1"/>
    <property type="molecule type" value="Genomic_DNA"/>
</dbReference>
<keyword evidence="2" id="KW-1185">Reference proteome</keyword>
<name>A0A430KX06_9HYPO</name>